<dbReference type="GO" id="GO:0008240">
    <property type="term" value="F:tripeptidyl-peptidase activity"/>
    <property type="evidence" value="ECO:0007669"/>
    <property type="project" value="TreeGrafter"/>
</dbReference>
<feature type="binding site" evidence="8">
    <location>
        <position position="559"/>
    </location>
    <ligand>
        <name>Ca(2+)</name>
        <dbReference type="ChEBI" id="CHEBI:29108"/>
    </ligand>
</feature>
<evidence type="ECO:0000256" key="4">
    <source>
        <dbReference type="ARBA" id="ARBA00022801"/>
    </source>
</evidence>
<dbReference type="SUPFAM" id="SSF54897">
    <property type="entry name" value="Protease propeptides/inhibitors"/>
    <property type="match status" value="1"/>
</dbReference>
<evidence type="ECO:0000256" key="9">
    <source>
        <dbReference type="SAM" id="SignalP"/>
    </source>
</evidence>
<feature type="domain" description="Peptidase S53" evidence="10">
    <location>
        <begin position="214"/>
        <end position="579"/>
    </location>
</feature>
<feature type="active site" description="Charge relay system" evidence="8">
    <location>
        <position position="284"/>
    </location>
</feature>
<dbReference type="HOGENOM" id="CLU_013783_3_0_1"/>
<dbReference type="Pfam" id="PF09286">
    <property type="entry name" value="Pro-kuma_activ"/>
    <property type="match status" value="1"/>
</dbReference>
<dbReference type="PANTHER" id="PTHR14218">
    <property type="entry name" value="PROTEASE S8 TRIPEPTIDYL PEPTIDASE I CLN2"/>
    <property type="match status" value="1"/>
</dbReference>
<dbReference type="SMART" id="SM00944">
    <property type="entry name" value="Pro-kuma_activ"/>
    <property type="match status" value="1"/>
</dbReference>
<evidence type="ECO:0000256" key="3">
    <source>
        <dbReference type="ARBA" id="ARBA00022723"/>
    </source>
</evidence>
<dbReference type="OrthoDB" id="409122at2759"/>
<dbReference type="EMBL" id="CDHN01000001">
    <property type="protein sequence ID" value="CEJ80669.1"/>
    <property type="molecule type" value="Genomic_DNA"/>
</dbReference>
<feature type="binding site" evidence="8">
    <location>
        <position position="557"/>
    </location>
    <ligand>
        <name>Ca(2+)</name>
        <dbReference type="ChEBI" id="CHEBI:29108"/>
    </ligand>
</feature>
<dbReference type="PROSITE" id="PS00138">
    <property type="entry name" value="SUBTILASE_SER"/>
    <property type="match status" value="1"/>
</dbReference>
<feature type="binding site" evidence="8">
    <location>
        <position position="538"/>
    </location>
    <ligand>
        <name>Ca(2+)</name>
        <dbReference type="ChEBI" id="CHEBI:29108"/>
    </ligand>
</feature>
<dbReference type="GO" id="GO:0004252">
    <property type="term" value="F:serine-type endopeptidase activity"/>
    <property type="evidence" value="ECO:0007669"/>
    <property type="project" value="UniProtKB-UniRule"/>
</dbReference>
<keyword evidence="2 8" id="KW-0645">Protease</keyword>
<evidence type="ECO:0000313" key="12">
    <source>
        <dbReference type="Proteomes" id="UP000039046"/>
    </source>
</evidence>
<dbReference type="PROSITE" id="PS51695">
    <property type="entry name" value="SEDOLISIN"/>
    <property type="match status" value="1"/>
</dbReference>
<feature type="signal peptide" evidence="9">
    <location>
        <begin position="1"/>
        <end position="19"/>
    </location>
</feature>
<dbReference type="InterPro" id="IPR050819">
    <property type="entry name" value="Tripeptidyl-peptidase_I"/>
</dbReference>
<keyword evidence="7" id="KW-0865">Zymogen</keyword>
<dbReference type="GO" id="GO:0046872">
    <property type="term" value="F:metal ion binding"/>
    <property type="evidence" value="ECO:0007669"/>
    <property type="project" value="UniProtKB-UniRule"/>
</dbReference>
<dbReference type="GO" id="GO:0006508">
    <property type="term" value="P:proteolysis"/>
    <property type="evidence" value="ECO:0007669"/>
    <property type="project" value="UniProtKB-KW"/>
</dbReference>
<dbReference type="Proteomes" id="UP000039046">
    <property type="component" value="Unassembled WGS sequence"/>
</dbReference>
<accession>A0A0A1T5S6</accession>
<evidence type="ECO:0000313" key="11">
    <source>
        <dbReference type="EMBL" id="CEJ80669.1"/>
    </source>
</evidence>
<feature type="active site" description="Charge relay system" evidence="8">
    <location>
        <position position="288"/>
    </location>
</feature>
<keyword evidence="12" id="KW-1185">Reference proteome</keyword>
<evidence type="ECO:0000256" key="1">
    <source>
        <dbReference type="ARBA" id="ARBA00004239"/>
    </source>
</evidence>
<feature type="chain" id="PRO_5001989650" description="Peptidase S53 domain-containing protein" evidence="9">
    <location>
        <begin position="20"/>
        <end position="579"/>
    </location>
</feature>
<keyword evidence="9" id="KW-0732">Signal</keyword>
<evidence type="ECO:0000256" key="2">
    <source>
        <dbReference type="ARBA" id="ARBA00022670"/>
    </source>
</evidence>
<name>A0A0A1T5S6_9HYPO</name>
<dbReference type="InterPro" id="IPR036852">
    <property type="entry name" value="Peptidase_S8/S53_dom_sf"/>
</dbReference>
<gene>
    <name evidence="11" type="ORF">VHEMI00840</name>
</gene>
<dbReference type="CDD" id="cd11377">
    <property type="entry name" value="Pro-peptidase_S53"/>
    <property type="match status" value="1"/>
</dbReference>
<feature type="active site" description="Charge relay system" evidence="8">
    <location>
        <position position="495"/>
    </location>
</feature>
<evidence type="ECO:0000256" key="5">
    <source>
        <dbReference type="ARBA" id="ARBA00022825"/>
    </source>
</evidence>
<protein>
    <recommendedName>
        <fullName evidence="10">Peptidase S53 domain-containing protein</fullName>
    </recommendedName>
</protein>
<organism evidence="11 12">
    <name type="scientific">[Torrubiella] hemipterigena</name>
    <dbReference type="NCBI Taxonomy" id="1531966"/>
    <lineage>
        <taxon>Eukaryota</taxon>
        <taxon>Fungi</taxon>
        <taxon>Dikarya</taxon>
        <taxon>Ascomycota</taxon>
        <taxon>Pezizomycotina</taxon>
        <taxon>Sordariomycetes</taxon>
        <taxon>Hypocreomycetidae</taxon>
        <taxon>Hypocreales</taxon>
        <taxon>Clavicipitaceae</taxon>
        <taxon>Clavicipitaceae incertae sedis</taxon>
        <taxon>'Torrubiella' clade</taxon>
    </lineage>
</organism>
<dbReference type="AlphaFoldDB" id="A0A0A1T5S6"/>
<dbReference type="GO" id="GO:0005576">
    <property type="term" value="C:extracellular region"/>
    <property type="evidence" value="ECO:0007669"/>
    <property type="project" value="UniProtKB-SubCell"/>
</dbReference>
<dbReference type="InterPro" id="IPR030400">
    <property type="entry name" value="Sedolisin_dom"/>
</dbReference>
<keyword evidence="3 8" id="KW-0479">Metal-binding</keyword>
<evidence type="ECO:0000259" key="10">
    <source>
        <dbReference type="PROSITE" id="PS51695"/>
    </source>
</evidence>
<comment type="subcellular location">
    <subcellularLocation>
        <location evidence="1">Secreted</location>
        <location evidence="1">Extracellular space</location>
    </subcellularLocation>
</comment>
<dbReference type="PANTHER" id="PTHR14218:SF15">
    <property type="entry name" value="TRIPEPTIDYL-PEPTIDASE 1"/>
    <property type="match status" value="1"/>
</dbReference>
<reference evidence="11 12" key="1">
    <citation type="journal article" date="2015" name="Genome Announc.">
        <title>Draft Genome Sequence and Gene Annotation of the Entomopathogenic Fungus Verticillium hemipterigenum.</title>
        <authorList>
            <person name="Horn F."/>
            <person name="Habel A."/>
            <person name="Scharf D.H."/>
            <person name="Dworschak J."/>
            <person name="Brakhage A.A."/>
            <person name="Guthke R."/>
            <person name="Hertweck C."/>
            <person name="Linde J."/>
        </authorList>
    </citation>
    <scope>NUCLEOTIDE SEQUENCE [LARGE SCALE GENOMIC DNA]</scope>
</reference>
<keyword evidence="4 8" id="KW-0378">Hydrolase</keyword>
<evidence type="ECO:0000256" key="6">
    <source>
        <dbReference type="ARBA" id="ARBA00022837"/>
    </source>
</evidence>
<comment type="cofactor">
    <cofactor evidence="8">
        <name>Ca(2+)</name>
        <dbReference type="ChEBI" id="CHEBI:29108"/>
    </cofactor>
    <text evidence="8">Binds 1 Ca(2+) ion per subunit.</text>
</comment>
<evidence type="ECO:0000256" key="8">
    <source>
        <dbReference type="PROSITE-ProRule" id="PRU01032"/>
    </source>
</evidence>
<keyword evidence="6 8" id="KW-0106">Calcium</keyword>
<dbReference type="STRING" id="1531966.A0A0A1T5S6"/>
<dbReference type="InterPro" id="IPR015366">
    <property type="entry name" value="S53_propep"/>
</dbReference>
<sequence>MASFALFNVLVGLASFASGTPTTKRAVNLGPMALMEKISIPSQWVEAGDAASSTMLRMQIGIRQGNIKGLEEKLLHISNPESPEYGNWLTQEQIEKFTKPSSKSLDTVTAWLNSHDIHDFSHQSVDWIEVKVPVHKAEEMLNAKYLLYKDLRTGTVIPRVSEYSLPHALHDHVDLIQPTTAFLSNLAQSIYQNATSATPETASLNRRGNCDGRNITPDCIKSFYNVDYTGQGRALLGVSSIAGYAASHRDASTFLRNYAPWASNTDFAEVSIRGGSNNYNDFLEGNLDTQVALALGYPAQVNLYEMPYDNNDFGDQLLDLANYLNNNNNPPTAISTSYGIDEQEVNNNYLSRVCNEFMKAGSRGISTFFSSADFGVGGVRAGESCSNNKYIAVFPASCPYVTAVGGTGYRNGGDEVAAEYQFTSGPGYSGGGFSWYFKTPDYQRNDTNGYISGVLDQSWDGWYNKQGRGYPDISLLSELYTIVLNGRATPVSGTSAAAPAWAALISQINDYRKSINKPSLGFLNPLLYSKQGKSALRDITRGSNPGCNVAGFIAGSGWDAVTGLGSMDFGKFRQTVTNL</sequence>
<dbReference type="SUPFAM" id="SSF52743">
    <property type="entry name" value="Subtilisin-like"/>
    <property type="match status" value="1"/>
</dbReference>
<proteinExistence type="predicted"/>
<dbReference type="Gene3D" id="3.40.50.200">
    <property type="entry name" value="Peptidase S8/S53 domain"/>
    <property type="match status" value="1"/>
</dbReference>
<keyword evidence="5 8" id="KW-0720">Serine protease</keyword>
<feature type="binding site" evidence="8">
    <location>
        <position position="539"/>
    </location>
    <ligand>
        <name>Ca(2+)</name>
        <dbReference type="ChEBI" id="CHEBI:29108"/>
    </ligand>
</feature>
<dbReference type="CDD" id="cd04056">
    <property type="entry name" value="Peptidases_S53"/>
    <property type="match status" value="1"/>
</dbReference>
<evidence type="ECO:0000256" key="7">
    <source>
        <dbReference type="ARBA" id="ARBA00023145"/>
    </source>
</evidence>
<dbReference type="InterPro" id="IPR023828">
    <property type="entry name" value="Peptidase_S8_Ser-AS"/>
</dbReference>